<evidence type="ECO:0000256" key="1">
    <source>
        <dbReference type="SAM" id="MobiDB-lite"/>
    </source>
</evidence>
<feature type="region of interest" description="Disordered" evidence="1">
    <location>
        <begin position="205"/>
        <end position="244"/>
    </location>
</feature>
<comment type="caution">
    <text evidence="2">The sequence shown here is derived from an EMBL/GenBank/DDBJ whole genome shotgun (WGS) entry which is preliminary data.</text>
</comment>
<feature type="compositionally biased region" description="Low complexity" evidence="1">
    <location>
        <begin position="293"/>
        <end position="305"/>
    </location>
</feature>
<accession>A0A5B7H3H3</accession>
<organism evidence="2 3">
    <name type="scientific">Portunus trituberculatus</name>
    <name type="common">Swimming crab</name>
    <name type="synonym">Neptunus trituberculatus</name>
    <dbReference type="NCBI Taxonomy" id="210409"/>
    <lineage>
        <taxon>Eukaryota</taxon>
        <taxon>Metazoa</taxon>
        <taxon>Ecdysozoa</taxon>
        <taxon>Arthropoda</taxon>
        <taxon>Crustacea</taxon>
        <taxon>Multicrustacea</taxon>
        <taxon>Malacostraca</taxon>
        <taxon>Eumalacostraca</taxon>
        <taxon>Eucarida</taxon>
        <taxon>Decapoda</taxon>
        <taxon>Pleocyemata</taxon>
        <taxon>Brachyura</taxon>
        <taxon>Eubrachyura</taxon>
        <taxon>Portunoidea</taxon>
        <taxon>Portunidae</taxon>
        <taxon>Portuninae</taxon>
        <taxon>Portunus</taxon>
    </lineage>
</organism>
<proteinExistence type="predicted"/>
<protein>
    <submittedName>
        <fullName evidence="2">Uncharacterized protein</fullName>
    </submittedName>
</protein>
<name>A0A5B7H3H3_PORTR</name>
<dbReference type="Proteomes" id="UP000324222">
    <property type="component" value="Unassembled WGS sequence"/>
</dbReference>
<evidence type="ECO:0000313" key="3">
    <source>
        <dbReference type="Proteomes" id="UP000324222"/>
    </source>
</evidence>
<keyword evidence="3" id="KW-1185">Reference proteome</keyword>
<gene>
    <name evidence="2" type="ORF">E2C01_058720</name>
</gene>
<dbReference type="EMBL" id="VSRR010022298">
    <property type="protein sequence ID" value="MPC64603.1"/>
    <property type="molecule type" value="Genomic_DNA"/>
</dbReference>
<dbReference type="AlphaFoldDB" id="A0A5B7H3H3"/>
<feature type="region of interest" description="Disordered" evidence="1">
    <location>
        <begin position="260"/>
        <end position="327"/>
    </location>
</feature>
<feature type="compositionally biased region" description="Low complexity" evidence="1">
    <location>
        <begin position="264"/>
        <end position="281"/>
    </location>
</feature>
<reference evidence="2 3" key="1">
    <citation type="submission" date="2019-05" db="EMBL/GenBank/DDBJ databases">
        <title>Another draft genome of Portunus trituberculatus and its Hox gene families provides insights of decapod evolution.</title>
        <authorList>
            <person name="Jeong J.-H."/>
            <person name="Song I."/>
            <person name="Kim S."/>
            <person name="Choi T."/>
            <person name="Kim D."/>
            <person name="Ryu S."/>
            <person name="Kim W."/>
        </authorList>
    </citation>
    <scope>NUCLEOTIDE SEQUENCE [LARGE SCALE GENOMIC DNA]</scope>
    <source>
        <tissue evidence="2">Muscle</tissue>
    </source>
</reference>
<sequence>MRKRKKLSVRGSTSLCSGCVAARACSAGYARNVLREGVRSCGTPKGSPCGVCRCAGVQDWARTRERVVATDGWQLLAAAAAALPLTAASSSIDPALSGYLLPLNHLWPAAAPPTCASCQVERGQGRVRRESDPAAGDSWASTVPPRSFLPGVCWCPCVRVSVLCPLVAQCPEPPPGHRPCSHQLSQRPLGLCSPPPSIGWRQEAAGRRPVAHPMPSPAAEDARTGQVAEDSSGPQGQQVRHRVPGRRYGHLVWRGSAGSWRVGRASSPPTTTTTTTMMTASRRTHQRSYSDDLTSAATPTSAEAPLSPPFSPATFQSSPPPSPATLQAREGAVVGVVRDSEGVRC</sequence>
<evidence type="ECO:0000313" key="2">
    <source>
        <dbReference type="EMBL" id="MPC64603.1"/>
    </source>
</evidence>